<evidence type="ECO:0000256" key="4">
    <source>
        <dbReference type="ARBA" id="ARBA00023002"/>
    </source>
</evidence>
<dbReference type="CDD" id="cd02146">
    <property type="entry name" value="NfsA-like"/>
    <property type="match status" value="1"/>
</dbReference>
<evidence type="ECO:0000256" key="5">
    <source>
        <dbReference type="PIRNR" id="PIRNR005426"/>
    </source>
</evidence>
<dbReference type="EMBL" id="QMEB01000001">
    <property type="protein sequence ID" value="NMG17943.1"/>
    <property type="molecule type" value="Genomic_DNA"/>
</dbReference>
<reference evidence="7 8" key="1">
    <citation type="submission" date="2018-06" db="EMBL/GenBank/DDBJ databases">
        <title>Comparative genomics of Brasilonema spp. strains.</title>
        <authorList>
            <person name="Alvarenga D.O."/>
            <person name="Fiore M.F."/>
            <person name="Varani A.M."/>
        </authorList>
    </citation>
    <scope>NUCLEOTIDE SEQUENCE [LARGE SCALE GENOMIC DNA]</scope>
    <source>
        <strain evidence="7 8">SPC951</strain>
    </source>
</reference>
<sequence length="252" mass="27656">MGNDCISSLLSHHSIRAYLPDTLPPGTLETLVAAAQSASTSSNLQTWSVVAVEDANRKQKLSQLASNQAHIRSCPLFLVWLADLARLTHIAESRGLPHEGLDYLEMFLMAAIDAALAAQNAVVAAESLGLGTVYIGALRNHPESVAEVLDLPPHVFAVFGLCVGYADSTVETAIKPRLPQRAVLHRETYKLTEQDESITFYNQVMKAFYNSQQMNVPGDWTEHSAKRVAFAESLSGRDRLREALKNLGFELR</sequence>
<dbReference type="PANTHER" id="PTHR43425">
    <property type="entry name" value="OXYGEN-INSENSITIVE NADPH NITROREDUCTASE"/>
    <property type="match status" value="1"/>
</dbReference>
<evidence type="ECO:0000313" key="7">
    <source>
        <dbReference type="EMBL" id="NMG17943.1"/>
    </source>
</evidence>
<dbReference type="InterPro" id="IPR000415">
    <property type="entry name" value="Nitroreductase-like"/>
</dbReference>
<dbReference type="Pfam" id="PF00881">
    <property type="entry name" value="Nitroreductase"/>
    <property type="match status" value="1"/>
</dbReference>
<feature type="domain" description="Nitroreductase" evidence="6">
    <location>
        <begin position="11"/>
        <end position="165"/>
    </location>
</feature>
<keyword evidence="2 5" id="KW-0285">Flavoprotein</keyword>
<evidence type="ECO:0000313" key="8">
    <source>
        <dbReference type="Proteomes" id="UP000718564"/>
    </source>
</evidence>
<dbReference type="InterPro" id="IPR016446">
    <property type="entry name" value="Flavin_OxRdtase_Frp"/>
</dbReference>
<evidence type="ECO:0000256" key="3">
    <source>
        <dbReference type="ARBA" id="ARBA00022643"/>
    </source>
</evidence>
<protein>
    <submittedName>
        <fullName evidence="7">NADPH-dependent oxidoreductase</fullName>
    </submittedName>
</protein>
<dbReference type="InterPro" id="IPR029479">
    <property type="entry name" value="Nitroreductase"/>
</dbReference>
<gene>
    <name evidence="7" type="ORF">DP116_00175</name>
</gene>
<keyword evidence="4 5" id="KW-0560">Oxidoreductase</keyword>
<dbReference type="Gene3D" id="3.40.109.10">
    <property type="entry name" value="NADH Oxidase"/>
    <property type="match status" value="1"/>
</dbReference>
<organism evidence="7 8">
    <name type="scientific">Brasilonema bromeliae SPC951</name>
    <dbReference type="NCBI Taxonomy" id="385972"/>
    <lineage>
        <taxon>Bacteria</taxon>
        <taxon>Bacillati</taxon>
        <taxon>Cyanobacteriota</taxon>
        <taxon>Cyanophyceae</taxon>
        <taxon>Nostocales</taxon>
        <taxon>Scytonemataceae</taxon>
        <taxon>Brasilonema</taxon>
        <taxon>Bromeliae group (in: Brasilonema)</taxon>
    </lineage>
</organism>
<keyword evidence="3 5" id="KW-0288">FMN</keyword>
<keyword evidence="5" id="KW-0521">NADP</keyword>
<dbReference type="Proteomes" id="UP000718564">
    <property type="component" value="Unassembled WGS sequence"/>
</dbReference>
<dbReference type="PANTHER" id="PTHR43425:SF2">
    <property type="entry name" value="OXYGEN-INSENSITIVE NADPH NITROREDUCTASE"/>
    <property type="match status" value="1"/>
</dbReference>
<evidence type="ECO:0000259" key="6">
    <source>
        <dbReference type="Pfam" id="PF00881"/>
    </source>
</evidence>
<name>A0ABX1P1M6_9CYAN</name>
<dbReference type="RefSeq" id="WP_169153274.1">
    <property type="nucleotide sequence ID" value="NZ_CAWPJE010000193.1"/>
</dbReference>
<comment type="similarity">
    <text evidence="1 5">Belongs to the flavin oxidoreductase frp family.</text>
</comment>
<accession>A0ABX1P1M6</accession>
<evidence type="ECO:0000256" key="2">
    <source>
        <dbReference type="ARBA" id="ARBA00022630"/>
    </source>
</evidence>
<dbReference type="SUPFAM" id="SSF55469">
    <property type="entry name" value="FMN-dependent nitroreductase-like"/>
    <property type="match status" value="1"/>
</dbReference>
<dbReference type="PIRSF" id="PIRSF005426">
    <property type="entry name" value="Frp"/>
    <property type="match status" value="1"/>
</dbReference>
<keyword evidence="8" id="KW-1185">Reference proteome</keyword>
<evidence type="ECO:0000256" key="1">
    <source>
        <dbReference type="ARBA" id="ARBA00008366"/>
    </source>
</evidence>
<comment type="caution">
    <text evidence="7">The sequence shown here is derived from an EMBL/GenBank/DDBJ whole genome shotgun (WGS) entry which is preliminary data.</text>
</comment>
<proteinExistence type="inferred from homology"/>